<evidence type="ECO:0000256" key="4">
    <source>
        <dbReference type="PIRSR" id="PIRSR606710-1"/>
    </source>
</evidence>
<dbReference type="AlphaFoldDB" id="A0A0D2FAQ1"/>
<dbReference type="Pfam" id="PF17851">
    <property type="entry name" value="GH43_C2"/>
    <property type="match status" value="1"/>
</dbReference>
<keyword evidence="9" id="KW-1185">Reference proteome</keyword>
<dbReference type="CDD" id="cd18617">
    <property type="entry name" value="GH43_XynB-like"/>
    <property type="match status" value="1"/>
</dbReference>
<dbReference type="RefSeq" id="XP_016625865.1">
    <property type="nucleotide sequence ID" value="XM_016758616.1"/>
</dbReference>
<dbReference type="OrthoDB" id="408373at2759"/>
<dbReference type="GeneID" id="27693787"/>
<sequence length="523" mass="58361">MPSINPIIPGFAPDPSIVLIEDTFFLVNSSFHVFPGLPIYTSQDLVAWKQIGNAINRRAQLSLRRSPTGIFPLNGNGDVLVGTGGLYAPTIRYHGGTVFVVCTNIMTPEAGSLGSASKNFIVSTQDIWSDNWSDPVYFDFQGIDPSIFFDDDGRSYIQASAAPGPMTKIHLFEIDLKTGQKLSEEKMIWAGTGGVYPEGPHLYKKDGWYFLVISEGGTHEGHMVAVARSRTIFGPYEAFGGNPILTARWTDEYIQFTGHCDMFQDREGNWWGVCLGVRKDRAGRFVMGRESFITPGKWPKGGWPSLELVKSDPRGLTCRRRTAALVTANPMADFVYIRDVDLDDYKFSNSGPDIALRARAVDLVSPSESPTFIGKRQRQLEGVSSVLMTCPSPAQQSPRSSVKAGLAVYKDEYRHARVFYDDTQETALVFEVRNDAKRLHRTMKNVIEPREHLALRLEHTEQQYRFSYRVPGIRSSASWTLISTLDTLDLTNFDFVGPIVSIFAVAGEEEQPTMVHFSSLEID</sequence>
<dbReference type="SUPFAM" id="SSF75005">
    <property type="entry name" value="Arabinanase/levansucrase/invertase"/>
    <property type="match status" value="1"/>
</dbReference>
<feature type="active site" description="Proton acceptor" evidence="4">
    <location>
        <position position="14"/>
    </location>
</feature>
<dbReference type="SUPFAM" id="SSF49899">
    <property type="entry name" value="Concanavalin A-like lectins/glucanases"/>
    <property type="match status" value="1"/>
</dbReference>
<keyword evidence="2 6" id="KW-0378">Hydrolase</keyword>
<dbReference type="Gene3D" id="2.60.120.200">
    <property type="match status" value="1"/>
</dbReference>
<evidence type="ECO:0000313" key="8">
    <source>
        <dbReference type="EMBL" id="KIW99196.1"/>
    </source>
</evidence>
<dbReference type="InterPro" id="IPR013320">
    <property type="entry name" value="ConA-like_dom_sf"/>
</dbReference>
<organism evidence="8 9">
    <name type="scientific">Cladophialophora bantiana (strain ATCC 10958 / CBS 173.52 / CDC B-1940 / NIH 8579)</name>
    <name type="common">Xylohypha bantiana</name>
    <dbReference type="NCBI Taxonomy" id="1442370"/>
    <lineage>
        <taxon>Eukaryota</taxon>
        <taxon>Fungi</taxon>
        <taxon>Dikarya</taxon>
        <taxon>Ascomycota</taxon>
        <taxon>Pezizomycotina</taxon>
        <taxon>Eurotiomycetes</taxon>
        <taxon>Chaetothyriomycetidae</taxon>
        <taxon>Chaetothyriales</taxon>
        <taxon>Herpotrichiellaceae</taxon>
        <taxon>Cladophialophora</taxon>
    </lineage>
</organism>
<dbReference type="Gene3D" id="2.115.10.20">
    <property type="entry name" value="Glycosyl hydrolase domain, family 43"/>
    <property type="match status" value="1"/>
</dbReference>
<feature type="domain" description="Beta-xylosidase C-terminal Concanavalin A-like" evidence="7">
    <location>
        <begin position="350"/>
        <end position="521"/>
    </location>
</feature>
<dbReference type="GO" id="GO:0005975">
    <property type="term" value="P:carbohydrate metabolic process"/>
    <property type="evidence" value="ECO:0007669"/>
    <property type="project" value="InterPro"/>
</dbReference>
<proteinExistence type="inferred from homology"/>
<name>A0A0D2FAQ1_CLAB1</name>
<dbReference type="Pfam" id="PF04616">
    <property type="entry name" value="Glyco_hydro_43"/>
    <property type="match status" value="1"/>
</dbReference>
<gene>
    <name evidence="8" type="ORF">Z519_00859</name>
</gene>
<comment type="similarity">
    <text evidence="1 6">Belongs to the glycosyl hydrolase 43 family.</text>
</comment>
<dbReference type="HOGENOM" id="CLU_016508_2_0_1"/>
<dbReference type="GO" id="GO:0004553">
    <property type="term" value="F:hydrolase activity, hydrolyzing O-glycosyl compounds"/>
    <property type="evidence" value="ECO:0007669"/>
    <property type="project" value="InterPro"/>
</dbReference>
<evidence type="ECO:0000256" key="1">
    <source>
        <dbReference type="ARBA" id="ARBA00009865"/>
    </source>
</evidence>
<dbReference type="InterPro" id="IPR023296">
    <property type="entry name" value="Glyco_hydro_beta-prop_sf"/>
</dbReference>
<dbReference type="EMBL" id="KN846980">
    <property type="protein sequence ID" value="KIW99196.1"/>
    <property type="molecule type" value="Genomic_DNA"/>
</dbReference>
<dbReference type="InterPro" id="IPR041542">
    <property type="entry name" value="GH43_C2"/>
</dbReference>
<dbReference type="VEuPathDB" id="FungiDB:Z519_00859"/>
<evidence type="ECO:0000259" key="7">
    <source>
        <dbReference type="Pfam" id="PF17851"/>
    </source>
</evidence>
<evidence type="ECO:0000256" key="5">
    <source>
        <dbReference type="PIRSR" id="PIRSR606710-2"/>
    </source>
</evidence>
<dbReference type="InterPro" id="IPR051795">
    <property type="entry name" value="Glycosyl_Hydrlase_43"/>
</dbReference>
<dbReference type="InterPro" id="IPR006710">
    <property type="entry name" value="Glyco_hydro_43"/>
</dbReference>
<dbReference type="Proteomes" id="UP000053789">
    <property type="component" value="Unassembled WGS sequence"/>
</dbReference>
<evidence type="ECO:0000256" key="6">
    <source>
        <dbReference type="RuleBase" id="RU361187"/>
    </source>
</evidence>
<feature type="site" description="Important for catalytic activity, responsible for pKa modulation of the active site Glu and correct orientation of both the proton donor and substrate" evidence="5">
    <location>
        <position position="144"/>
    </location>
</feature>
<dbReference type="PANTHER" id="PTHR42812">
    <property type="entry name" value="BETA-XYLOSIDASE"/>
    <property type="match status" value="1"/>
</dbReference>
<accession>A0A0D2FAQ1</accession>
<evidence type="ECO:0000256" key="2">
    <source>
        <dbReference type="ARBA" id="ARBA00022801"/>
    </source>
</evidence>
<evidence type="ECO:0000313" key="9">
    <source>
        <dbReference type="Proteomes" id="UP000053789"/>
    </source>
</evidence>
<keyword evidence="3 6" id="KW-0326">Glycosidase</keyword>
<protein>
    <recommendedName>
        <fullName evidence="7">Beta-xylosidase C-terminal Concanavalin A-like domain-containing protein</fullName>
    </recommendedName>
</protein>
<feature type="active site" description="Proton donor" evidence="4">
    <location>
        <position position="198"/>
    </location>
</feature>
<evidence type="ECO:0000256" key="3">
    <source>
        <dbReference type="ARBA" id="ARBA00023295"/>
    </source>
</evidence>
<reference evidence="8" key="1">
    <citation type="submission" date="2015-01" db="EMBL/GenBank/DDBJ databases">
        <title>The Genome Sequence of Cladophialophora bantiana CBS 173.52.</title>
        <authorList>
            <consortium name="The Broad Institute Genomics Platform"/>
            <person name="Cuomo C."/>
            <person name="de Hoog S."/>
            <person name="Gorbushina A."/>
            <person name="Stielow B."/>
            <person name="Teixiera M."/>
            <person name="Abouelleil A."/>
            <person name="Chapman S.B."/>
            <person name="Priest M."/>
            <person name="Young S.K."/>
            <person name="Wortman J."/>
            <person name="Nusbaum C."/>
            <person name="Birren B."/>
        </authorList>
    </citation>
    <scope>NUCLEOTIDE SEQUENCE [LARGE SCALE GENOMIC DNA]</scope>
    <source>
        <strain evidence="8">CBS 173.52</strain>
    </source>
</reference>
<dbReference type="PANTHER" id="PTHR42812:SF12">
    <property type="entry name" value="BETA-XYLOSIDASE-RELATED"/>
    <property type="match status" value="1"/>
</dbReference>